<dbReference type="Gene3D" id="3.30.420.250">
    <property type="match status" value="1"/>
</dbReference>
<evidence type="ECO:0000313" key="1">
    <source>
        <dbReference type="EMBL" id="PXY01190.1"/>
    </source>
</evidence>
<dbReference type="CDD" id="cd24013">
    <property type="entry name" value="ASKHA_ATPase_BT3980-like"/>
    <property type="match status" value="1"/>
</dbReference>
<dbReference type="EMBL" id="QFLI01000004">
    <property type="protein sequence ID" value="PXY01190.1"/>
    <property type="molecule type" value="Genomic_DNA"/>
</dbReference>
<evidence type="ECO:0008006" key="3">
    <source>
        <dbReference type="Google" id="ProtNLM"/>
    </source>
</evidence>
<accession>A0A2V4A1K4</accession>
<proteinExistence type="predicted"/>
<dbReference type="RefSeq" id="WP_110360821.1">
    <property type="nucleotide sequence ID" value="NZ_QFLI01000004.1"/>
</dbReference>
<protein>
    <recommendedName>
        <fullName evidence="3">DUF3822 domain-containing protein</fullName>
    </recommendedName>
</protein>
<dbReference type="InterPro" id="IPR024213">
    <property type="entry name" value="DUF3822"/>
</dbReference>
<organism evidence="1 2">
    <name type="scientific">Marinifilum breve</name>
    <dbReference type="NCBI Taxonomy" id="2184082"/>
    <lineage>
        <taxon>Bacteria</taxon>
        <taxon>Pseudomonadati</taxon>
        <taxon>Bacteroidota</taxon>
        <taxon>Bacteroidia</taxon>
        <taxon>Marinilabiliales</taxon>
        <taxon>Marinifilaceae</taxon>
    </lineage>
</organism>
<sequence length="282" mass="33045">MNDLVFVDSTFDKDKSKEYKLSIRVSSDGFSFSILNANKHCVALERFKVFNQNTESDILNSFKKLIRNNELLNLEYSSVAALWVSNQAVIIPNEFFSKEFAFESYQLCHNLSSDEELHWNDLDHLSSKNVFAVPLSFKEILAKQFSTIEFFHNSTPFYKTAIKDEISDNHPKVYVNLQKEYFHIIIPDRNGKHFINSFVYKEDADLTYHILNVYKQQKLNNERSKLILDGLVQEESKSIQLLKKYLAKVEVKLLPAKLRIKNEIPHKEYNQFINLLNLTECE</sequence>
<reference evidence="1 2" key="1">
    <citation type="submission" date="2018-05" db="EMBL/GenBank/DDBJ databases">
        <title>Marinifilum breve JC075T sp. nov., a marine bacterium isolated from Yongle Blue Hole in the South China Sea.</title>
        <authorList>
            <person name="Fu T."/>
        </authorList>
    </citation>
    <scope>NUCLEOTIDE SEQUENCE [LARGE SCALE GENOMIC DNA]</scope>
    <source>
        <strain evidence="1 2">JC075</strain>
    </source>
</reference>
<keyword evidence="2" id="KW-1185">Reference proteome</keyword>
<dbReference type="Pfam" id="PF12864">
    <property type="entry name" value="DUF3822"/>
    <property type="match status" value="1"/>
</dbReference>
<evidence type="ECO:0000313" key="2">
    <source>
        <dbReference type="Proteomes" id="UP000248079"/>
    </source>
</evidence>
<dbReference type="Proteomes" id="UP000248079">
    <property type="component" value="Unassembled WGS sequence"/>
</dbReference>
<name>A0A2V4A1K4_9BACT</name>
<dbReference type="OrthoDB" id="658622at2"/>
<gene>
    <name evidence="1" type="ORF">DF185_11105</name>
</gene>
<dbReference type="Gene3D" id="3.30.420.260">
    <property type="match status" value="1"/>
</dbReference>
<comment type="caution">
    <text evidence="1">The sequence shown here is derived from an EMBL/GenBank/DDBJ whole genome shotgun (WGS) entry which is preliminary data.</text>
</comment>
<dbReference type="AlphaFoldDB" id="A0A2V4A1K4"/>